<name>A0AAE0FCJ5_9CHLO</name>
<evidence type="ECO:0000313" key="2">
    <source>
        <dbReference type="EMBL" id="KAK3257199.1"/>
    </source>
</evidence>
<dbReference type="AlphaFoldDB" id="A0AAE0FCJ5"/>
<sequence length="246" mass="26434">PAPESHRVTEEDHRGPPPREGNLVRQELQPLGAERRMERPWAQNILLHHGGGGAAAPSCASGGDLPRCGRLNFPGGEAHVAHGIHGRKGDVLRKIQLLPFPEVCTQNSLLRLRFRLDRGVPAQEWGARVPDSALQVAAAVARPQPACPRRGMPPGPCGTPATSLPAARYATRALWHARNQLARGAVCHPGPVARPQPACPRRGMPPGPYSMRPRWGLHRLLGLLASQAPPSSYAARTFSGGRSARL</sequence>
<gene>
    <name evidence="2" type="ORF">CYMTET_33705</name>
</gene>
<feature type="non-terminal residue" evidence="2">
    <location>
        <position position="1"/>
    </location>
</feature>
<comment type="caution">
    <text evidence="2">The sequence shown here is derived from an EMBL/GenBank/DDBJ whole genome shotgun (WGS) entry which is preliminary data.</text>
</comment>
<feature type="compositionally biased region" description="Basic and acidic residues" evidence="1">
    <location>
        <begin position="1"/>
        <end position="17"/>
    </location>
</feature>
<proteinExistence type="predicted"/>
<keyword evidence="3" id="KW-1185">Reference proteome</keyword>
<protein>
    <submittedName>
        <fullName evidence="2">Uncharacterized protein</fullName>
    </submittedName>
</protein>
<feature type="region of interest" description="Disordered" evidence="1">
    <location>
        <begin position="1"/>
        <end position="24"/>
    </location>
</feature>
<reference evidence="2 3" key="1">
    <citation type="journal article" date="2015" name="Genome Biol. Evol.">
        <title>Comparative Genomics of a Bacterivorous Green Alga Reveals Evolutionary Causalities and Consequences of Phago-Mixotrophic Mode of Nutrition.</title>
        <authorList>
            <person name="Burns J.A."/>
            <person name="Paasch A."/>
            <person name="Narechania A."/>
            <person name="Kim E."/>
        </authorList>
    </citation>
    <scope>NUCLEOTIDE SEQUENCE [LARGE SCALE GENOMIC DNA]</scope>
    <source>
        <strain evidence="2 3">PLY_AMNH</strain>
    </source>
</reference>
<organism evidence="2 3">
    <name type="scientific">Cymbomonas tetramitiformis</name>
    <dbReference type="NCBI Taxonomy" id="36881"/>
    <lineage>
        <taxon>Eukaryota</taxon>
        <taxon>Viridiplantae</taxon>
        <taxon>Chlorophyta</taxon>
        <taxon>Pyramimonadophyceae</taxon>
        <taxon>Pyramimonadales</taxon>
        <taxon>Pyramimonadaceae</taxon>
        <taxon>Cymbomonas</taxon>
    </lineage>
</organism>
<evidence type="ECO:0000313" key="3">
    <source>
        <dbReference type="Proteomes" id="UP001190700"/>
    </source>
</evidence>
<evidence type="ECO:0000256" key="1">
    <source>
        <dbReference type="SAM" id="MobiDB-lite"/>
    </source>
</evidence>
<feature type="non-terminal residue" evidence="2">
    <location>
        <position position="246"/>
    </location>
</feature>
<dbReference type="EMBL" id="LGRX02020866">
    <property type="protein sequence ID" value="KAK3257199.1"/>
    <property type="molecule type" value="Genomic_DNA"/>
</dbReference>
<accession>A0AAE0FCJ5</accession>
<dbReference type="Proteomes" id="UP001190700">
    <property type="component" value="Unassembled WGS sequence"/>
</dbReference>